<dbReference type="AlphaFoldDB" id="A0A2P2K276"/>
<sequence>MSLQRQKPATQIIYVNISPTIKVNRLVNPTLHTFSTNLFII</sequence>
<dbReference type="EMBL" id="GGEC01019337">
    <property type="protein sequence ID" value="MBW99820.1"/>
    <property type="molecule type" value="Transcribed_RNA"/>
</dbReference>
<evidence type="ECO:0000313" key="1">
    <source>
        <dbReference type="EMBL" id="MBW99820.1"/>
    </source>
</evidence>
<accession>A0A2P2K276</accession>
<reference evidence="1" key="1">
    <citation type="submission" date="2018-02" db="EMBL/GenBank/DDBJ databases">
        <title>Rhizophora mucronata_Transcriptome.</title>
        <authorList>
            <person name="Meera S.P."/>
            <person name="Sreeshan A."/>
            <person name="Augustine A."/>
        </authorList>
    </citation>
    <scope>NUCLEOTIDE SEQUENCE</scope>
    <source>
        <tissue evidence="1">Leaf</tissue>
    </source>
</reference>
<proteinExistence type="predicted"/>
<name>A0A2P2K276_RHIMU</name>
<protein>
    <submittedName>
        <fullName evidence="1">Uncharacterized protein</fullName>
    </submittedName>
</protein>
<organism evidence="1">
    <name type="scientific">Rhizophora mucronata</name>
    <name type="common">Asiatic mangrove</name>
    <dbReference type="NCBI Taxonomy" id="61149"/>
    <lineage>
        <taxon>Eukaryota</taxon>
        <taxon>Viridiplantae</taxon>
        <taxon>Streptophyta</taxon>
        <taxon>Embryophyta</taxon>
        <taxon>Tracheophyta</taxon>
        <taxon>Spermatophyta</taxon>
        <taxon>Magnoliopsida</taxon>
        <taxon>eudicotyledons</taxon>
        <taxon>Gunneridae</taxon>
        <taxon>Pentapetalae</taxon>
        <taxon>rosids</taxon>
        <taxon>fabids</taxon>
        <taxon>Malpighiales</taxon>
        <taxon>Rhizophoraceae</taxon>
        <taxon>Rhizophora</taxon>
    </lineage>
</organism>